<proteinExistence type="predicted"/>
<dbReference type="PaxDb" id="4113-PGSC0003DMT400088485"/>
<protein>
    <submittedName>
        <fullName evidence="2">Uncharacterized protein</fullName>
    </submittedName>
</protein>
<dbReference type="InParanoid" id="M1DG27"/>
<dbReference type="Proteomes" id="UP000011115">
    <property type="component" value="Unassembled WGS sequence"/>
</dbReference>
<accession>M1DG27</accession>
<dbReference type="HOGENOM" id="CLU_2311152_0_0_1"/>
<organism evidence="2 3">
    <name type="scientific">Solanum tuberosum</name>
    <name type="common">Potato</name>
    <dbReference type="NCBI Taxonomy" id="4113"/>
    <lineage>
        <taxon>Eukaryota</taxon>
        <taxon>Viridiplantae</taxon>
        <taxon>Streptophyta</taxon>
        <taxon>Embryophyta</taxon>
        <taxon>Tracheophyta</taxon>
        <taxon>Spermatophyta</taxon>
        <taxon>Magnoliopsida</taxon>
        <taxon>eudicotyledons</taxon>
        <taxon>Gunneridae</taxon>
        <taxon>Pentapetalae</taxon>
        <taxon>asterids</taxon>
        <taxon>lamiids</taxon>
        <taxon>Solanales</taxon>
        <taxon>Solanaceae</taxon>
        <taxon>Solanoideae</taxon>
        <taxon>Solaneae</taxon>
        <taxon>Solanum</taxon>
    </lineage>
</organism>
<evidence type="ECO:0000313" key="2">
    <source>
        <dbReference type="EnsemblPlants" id="PGSC0003DMT400088485"/>
    </source>
</evidence>
<sequence length="100" mass="11191">MGKGQGKGTRLPNFSQGTAHHDHEDFHDQWWPPRVVVPLVVEVASHCLKAHERNYDSWQAPRLVEPFVRLPWACELKAQVPSHCLKSMDGTTARGAPCGP</sequence>
<evidence type="ECO:0000256" key="1">
    <source>
        <dbReference type="SAM" id="MobiDB-lite"/>
    </source>
</evidence>
<keyword evidence="3" id="KW-1185">Reference proteome</keyword>
<reference evidence="3" key="1">
    <citation type="journal article" date="2011" name="Nature">
        <title>Genome sequence and analysis of the tuber crop potato.</title>
        <authorList>
            <consortium name="The Potato Genome Sequencing Consortium"/>
        </authorList>
    </citation>
    <scope>NUCLEOTIDE SEQUENCE [LARGE SCALE GENOMIC DNA]</scope>
    <source>
        <strain evidence="3">cv. DM1-3 516 R44</strain>
    </source>
</reference>
<evidence type="ECO:0000313" key="3">
    <source>
        <dbReference type="Proteomes" id="UP000011115"/>
    </source>
</evidence>
<dbReference type="AlphaFoldDB" id="M1DG27"/>
<reference evidence="2" key="2">
    <citation type="submission" date="2015-06" db="UniProtKB">
        <authorList>
            <consortium name="EnsemblPlants"/>
        </authorList>
    </citation>
    <scope>IDENTIFICATION</scope>
    <source>
        <strain evidence="2">DM1-3 516 R44</strain>
    </source>
</reference>
<dbReference type="Gramene" id="PGSC0003DMT400088485">
    <property type="protein sequence ID" value="PGSC0003DMT400088485"/>
    <property type="gene ID" value="PGSC0003DMG400038056"/>
</dbReference>
<dbReference type="EnsemblPlants" id="PGSC0003DMT400088485">
    <property type="protein sequence ID" value="PGSC0003DMT400088485"/>
    <property type="gene ID" value="PGSC0003DMG400038056"/>
</dbReference>
<name>M1DG27_SOLTU</name>
<feature type="region of interest" description="Disordered" evidence="1">
    <location>
        <begin position="1"/>
        <end position="25"/>
    </location>
</feature>